<keyword evidence="1" id="KW-0732">Signal</keyword>
<feature type="signal peptide" evidence="1">
    <location>
        <begin position="1"/>
        <end position="24"/>
    </location>
</feature>
<accession>A0ABU3KLZ5</accession>
<keyword evidence="3" id="KW-1185">Reference proteome</keyword>
<protein>
    <submittedName>
        <fullName evidence="2">Copper chaperone PCu(A)C</fullName>
    </submittedName>
</protein>
<feature type="chain" id="PRO_5045843476" evidence="1">
    <location>
        <begin position="25"/>
        <end position="163"/>
    </location>
</feature>
<dbReference type="Gene3D" id="2.60.40.1890">
    <property type="entry name" value="PCu(A)C copper chaperone"/>
    <property type="match status" value="1"/>
</dbReference>
<evidence type="ECO:0000256" key="1">
    <source>
        <dbReference type="SAM" id="SignalP"/>
    </source>
</evidence>
<dbReference type="PANTHER" id="PTHR36302:SF1">
    <property type="entry name" value="COPPER CHAPERONE PCU(A)C"/>
    <property type="match status" value="1"/>
</dbReference>
<dbReference type="RefSeq" id="WP_313874296.1">
    <property type="nucleotide sequence ID" value="NZ_JAVBIK010000001.1"/>
</dbReference>
<dbReference type="PANTHER" id="PTHR36302">
    <property type="entry name" value="BLR7088 PROTEIN"/>
    <property type="match status" value="1"/>
</dbReference>
<dbReference type="Proteomes" id="UP001321700">
    <property type="component" value="Unassembled WGS sequence"/>
</dbReference>
<proteinExistence type="predicted"/>
<name>A0ABU3KLZ5_9BURK</name>
<reference evidence="2 3" key="1">
    <citation type="submission" date="2023-08" db="EMBL/GenBank/DDBJ databases">
        <title>Rhodoferax potami sp. nov. and Rhodoferax mekongensis sp. nov., isolated from the Mekong River in Thailand.</title>
        <authorList>
            <person name="Kitikhun S."/>
            <person name="Charoenyingcharoen P."/>
            <person name="Siriarchawattana P."/>
            <person name="Likhitrattanapisal S."/>
            <person name="Nilsakha T."/>
            <person name="Chanpet A."/>
            <person name="Rattanawaree P."/>
            <person name="Ingsriswang S."/>
        </authorList>
    </citation>
    <scope>NUCLEOTIDE SEQUENCE [LARGE SCALE GENOMIC DNA]</scope>
    <source>
        <strain evidence="2 3">TBRC 17660</strain>
    </source>
</reference>
<dbReference type="Pfam" id="PF04314">
    <property type="entry name" value="PCuAC"/>
    <property type="match status" value="1"/>
</dbReference>
<comment type="caution">
    <text evidence="2">The sequence shown here is derived from an EMBL/GenBank/DDBJ whole genome shotgun (WGS) entry which is preliminary data.</text>
</comment>
<dbReference type="InterPro" id="IPR058248">
    <property type="entry name" value="Lxx211020-like"/>
</dbReference>
<dbReference type="SUPFAM" id="SSF110087">
    <property type="entry name" value="DR1885-like metal-binding protein"/>
    <property type="match status" value="1"/>
</dbReference>
<gene>
    <name evidence="2" type="ORF">RAE19_07460</name>
</gene>
<sequence>MTLIRSIATAVCVTGLAFTSWAQAQNVEVQNAWARATVQGQKASGAFMTLTAQTPGRLVSVSSPVAGVAEVHEMKMEGDVMKMRALANGLELPAGKPVELKPGGYHVMLMDLKLPLQKDTTIPVTLVFKDAKGVETKKEIKLPVSQTAPAGAAAAPAHGAHKH</sequence>
<evidence type="ECO:0000313" key="3">
    <source>
        <dbReference type="Proteomes" id="UP001321700"/>
    </source>
</evidence>
<dbReference type="EMBL" id="JAVBIK010000001">
    <property type="protein sequence ID" value="MDT7518541.1"/>
    <property type="molecule type" value="Genomic_DNA"/>
</dbReference>
<dbReference type="InterPro" id="IPR007410">
    <property type="entry name" value="LpqE-like"/>
</dbReference>
<evidence type="ECO:0000313" key="2">
    <source>
        <dbReference type="EMBL" id="MDT7518541.1"/>
    </source>
</evidence>
<dbReference type="InterPro" id="IPR036182">
    <property type="entry name" value="PCuAC_sf"/>
</dbReference>
<organism evidence="2 3">
    <name type="scientific">Rhodoferax potami</name>
    <dbReference type="NCBI Taxonomy" id="3068338"/>
    <lineage>
        <taxon>Bacteria</taxon>
        <taxon>Pseudomonadati</taxon>
        <taxon>Pseudomonadota</taxon>
        <taxon>Betaproteobacteria</taxon>
        <taxon>Burkholderiales</taxon>
        <taxon>Comamonadaceae</taxon>
        <taxon>Rhodoferax</taxon>
    </lineage>
</organism>